<reference evidence="2" key="1">
    <citation type="submission" date="2019-12" db="EMBL/GenBank/DDBJ databases">
        <title>Genome sequence of Babesia ovis.</title>
        <authorList>
            <person name="Yamagishi J."/>
            <person name="Sevinc F."/>
            <person name="Xuan X."/>
        </authorList>
    </citation>
    <scope>NUCLEOTIDE SEQUENCE</scope>
    <source>
        <strain evidence="2">Selcuk</strain>
    </source>
</reference>
<dbReference type="OrthoDB" id="423313at2759"/>
<gene>
    <name evidence="2" type="ORF">BaOVIS_029300</name>
</gene>
<evidence type="ECO:0000313" key="2">
    <source>
        <dbReference type="EMBL" id="GFE55526.1"/>
    </source>
</evidence>
<dbReference type="EMBL" id="BLIY01000022">
    <property type="protein sequence ID" value="GFE55526.1"/>
    <property type="molecule type" value="Genomic_DNA"/>
</dbReference>
<dbReference type="AlphaFoldDB" id="A0A9W5WW20"/>
<evidence type="ECO:0000313" key="3">
    <source>
        <dbReference type="Proteomes" id="UP001057455"/>
    </source>
</evidence>
<name>A0A9W5WW20_BABOV</name>
<feature type="compositionally biased region" description="Polar residues" evidence="1">
    <location>
        <begin position="56"/>
        <end position="65"/>
    </location>
</feature>
<organism evidence="2 3">
    <name type="scientific">Babesia ovis</name>
    <dbReference type="NCBI Taxonomy" id="5869"/>
    <lineage>
        <taxon>Eukaryota</taxon>
        <taxon>Sar</taxon>
        <taxon>Alveolata</taxon>
        <taxon>Apicomplexa</taxon>
        <taxon>Aconoidasida</taxon>
        <taxon>Piroplasmida</taxon>
        <taxon>Babesiidae</taxon>
        <taxon>Babesia</taxon>
    </lineage>
</organism>
<dbReference type="SUPFAM" id="SSF52833">
    <property type="entry name" value="Thioredoxin-like"/>
    <property type="match status" value="1"/>
</dbReference>
<proteinExistence type="predicted"/>
<dbReference type="Proteomes" id="UP001057455">
    <property type="component" value="Unassembled WGS sequence"/>
</dbReference>
<sequence length="250" mass="27654">MDPTVLMDDSATNQAQPSEVHDQTDDLAQPSELNNQPQEGNGTQPAEARDNEPEGAQSSELNNQDDSQANELQNVIAAVSEYVPETDQIAEVILVTTSLGGMKRQFFHSRLVQHLLDCKGIVYYLVDANRDFTRAAALKDHFLYEKWCSEGILKTEKIGDRSSVILPQLLVDGVSVGSAREIQDLEDDGDLDYIIARMVCPNCLEEKSQDALQCAHCNVSYQMHVPTDYVDGVDIQRICQGINIGIGENQ</sequence>
<feature type="compositionally biased region" description="Polar residues" evidence="1">
    <location>
        <begin position="31"/>
        <end position="44"/>
    </location>
</feature>
<dbReference type="InterPro" id="IPR036249">
    <property type="entry name" value="Thioredoxin-like_sf"/>
</dbReference>
<comment type="caution">
    <text evidence="2">The sequence shown here is derived from an EMBL/GenBank/DDBJ whole genome shotgun (WGS) entry which is preliminary data.</text>
</comment>
<protein>
    <submittedName>
        <fullName evidence="2">Theoredoxin domain containing protein</fullName>
    </submittedName>
</protein>
<evidence type="ECO:0000256" key="1">
    <source>
        <dbReference type="SAM" id="MobiDB-lite"/>
    </source>
</evidence>
<keyword evidence="3" id="KW-1185">Reference proteome</keyword>
<dbReference type="PROSITE" id="PS51354">
    <property type="entry name" value="GLUTAREDOXIN_2"/>
    <property type="match status" value="1"/>
</dbReference>
<feature type="region of interest" description="Disordered" evidence="1">
    <location>
        <begin position="1"/>
        <end position="65"/>
    </location>
</feature>
<accession>A0A9W5WW20</accession>